<dbReference type="RefSeq" id="WP_138185812.1">
    <property type="nucleotide sequence ID" value="NZ_LS992241.1"/>
</dbReference>
<dbReference type="Pfam" id="PF08327">
    <property type="entry name" value="AHSA1"/>
    <property type="match status" value="1"/>
</dbReference>
<protein>
    <submittedName>
        <fullName evidence="3">ATPase</fullName>
    </submittedName>
</protein>
<gene>
    <name evidence="3" type="ORF">PBLR_12220</name>
</gene>
<sequence length="138" mass="15742">MSVTLSLDFQYKTTIEKLWSALTDSSMLAKRVHNIHTGEAMENDFKAIVGHHFQFRTQPNEWWNGIIDGEVLIVDEPNKLSYTWESGEKHTITWTLQDLGNGSVNLHLEQTGISNEQALAGAKYGWTKWCSELEKVFA</sequence>
<dbReference type="InterPro" id="IPR013538">
    <property type="entry name" value="ASHA1/2-like_C"/>
</dbReference>
<dbReference type="InterPro" id="IPR023393">
    <property type="entry name" value="START-like_dom_sf"/>
</dbReference>
<reference evidence="4" key="1">
    <citation type="submission" date="2018-08" db="EMBL/GenBank/DDBJ databases">
        <authorList>
            <person name="Chevrot R."/>
        </authorList>
    </citation>
    <scope>NUCLEOTIDE SEQUENCE [LARGE SCALE GENOMIC DNA]</scope>
</reference>
<dbReference type="AlphaFoldDB" id="A0A383RA13"/>
<evidence type="ECO:0000313" key="4">
    <source>
        <dbReference type="Proteomes" id="UP000304148"/>
    </source>
</evidence>
<evidence type="ECO:0000259" key="2">
    <source>
        <dbReference type="Pfam" id="PF08327"/>
    </source>
</evidence>
<dbReference type="SUPFAM" id="SSF55961">
    <property type="entry name" value="Bet v1-like"/>
    <property type="match status" value="1"/>
</dbReference>
<name>A0A383RA13_PAEAL</name>
<comment type="similarity">
    <text evidence="1">Belongs to the AHA1 family.</text>
</comment>
<accession>A0A383RA13</accession>
<dbReference type="CDD" id="cd07814">
    <property type="entry name" value="SRPBCC_CalC_Aha1-like"/>
    <property type="match status" value="1"/>
</dbReference>
<evidence type="ECO:0000313" key="3">
    <source>
        <dbReference type="EMBL" id="SYX83798.1"/>
    </source>
</evidence>
<feature type="domain" description="Activator of Hsp90 ATPase homologue 1/2-like C-terminal" evidence="2">
    <location>
        <begin position="12"/>
        <end position="137"/>
    </location>
</feature>
<dbReference type="Gene3D" id="3.30.530.20">
    <property type="match status" value="1"/>
</dbReference>
<organism evidence="3 4">
    <name type="scientific">Paenibacillus alvei</name>
    <name type="common">Bacillus alvei</name>
    <dbReference type="NCBI Taxonomy" id="44250"/>
    <lineage>
        <taxon>Bacteria</taxon>
        <taxon>Bacillati</taxon>
        <taxon>Bacillota</taxon>
        <taxon>Bacilli</taxon>
        <taxon>Bacillales</taxon>
        <taxon>Paenibacillaceae</taxon>
        <taxon>Paenibacillus</taxon>
    </lineage>
</organism>
<dbReference type="Proteomes" id="UP000304148">
    <property type="component" value="Chromosome"/>
</dbReference>
<dbReference type="EMBL" id="LS992241">
    <property type="protein sequence ID" value="SYX83798.1"/>
    <property type="molecule type" value="Genomic_DNA"/>
</dbReference>
<proteinExistence type="inferred from homology"/>
<evidence type="ECO:0000256" key="1">
    <source>
        <dbReference type="ARBA" id="ARBA00006817"/>
    </source>
</evidence>